<keyword evidence="4" id="KW-1003">Cell membrane</keyword>
<evidence type="ECO:0000256" key="4">
    <source>
        <dbReference type="ARBA" id="ARBA00022475"/>
    </source>
</evidence>
<reference evidence="10" key="1">
    <citation type="journal article" date="2020" name="Stud. Mycol.">
        <title>101 Dothideomycetes genomes: a test case for predicting lifestyles and emergence of pathogens.</title>
        <authorList>
            <person name="Haridas S."/>
            <person name="Albert R."/>
            <person name="Binder M."/>
            <person name="Bloem J."/>
            <person name="Labutti K."/>
            <person name="Salamov A."/>
            <person name="Andreopoulos B."/>
            <person name="Baker S."/>
            <person name="Barry K."/>
            <person name="Bills G."/>
            <person name="Bluhm B."/>
            <person name="Cannon C."/>
            <person name="Castanera R."/>
            <person name="Culley D."/>
            <person name="Daum C."/>
            <person name="Ezra D."/>
            <person name="Gonzalez J."/>
            <person name="Henrissat B."/>
            <person name="Kuo A."/>
            <person name="Liang C."/>
            <person name="Lipzen A."/>
            <person name="Lutzoni F."/>
            <person name="Magnuson J."/>
            <person name="Mondo S."/>
            <person name="Nolan M."/>
            <person name="Ohm R."/>
            <person name="Pangilinan J."/>
            <person name="Park H.-J."/>
            <person name="Ramirez L."/>
            <person name="Alfaro M."/>
            <person name="Sun H."/>
            <person name="Tritt A."/>
            <person name="Yoshinaga Y."/>
            <person name="Zwiers L.-H."/>
            <person name="Turgeon B."/>
            <person name="Goodwin S."/>
            <person name="Spatafora J."/>
            <person name="Crous P."/>
            <person name="Grigoriev I."/>
        </authorList>
    </citation>
    <scope>NUCLEOTIDE SEQUENCE</scope>
    <source>
        <strain evidence="10">CBS 122681</strain>
    </source>
</reference>
<evidence type="ECO:0000256" key="1">
    <source>
        <dbReference type="ARBA" id="ARBA00004651"/>
    </source>
</evidence>
<dbReference type="OrthoDB" id="165352at2759"/>
<dbReference type="InterPro" id="IPR045861">
    <property type="entry name" value="CorA_cytoplasmic_dom"/>
</dbReference>
<feature type="region of interest" description="Disordered" evidence="8">
    <location>
        <begin position="1"/>
        <end position="68"/>
    </location>
</feature>
<organism evidence="10 11">
    <name type="scientific">Lophiostoma macrostomum CBS 122681</name>
    <dbReference type="NCBI Taxonomy" id="1314788"/>
    <lineage>
        <taxon>Eukaryota</taxon>
        <taxon>Fungi</taxon>
        <taxon>Dikarya</taxon>
        <taxon>Ascomycota</taxon>
        <taxon>Pezizomycotina</taxon>
        <taxon>Dothideomycetes</taxon>
        <taxon>Pleosporomycetidae</taxon>
        <taxon>Pleosporales</taxon>
        <taxon>Lophiostomataceae</taxon>
        <taxon>Lophiostoma</taxon>
    </lineage>
</organism>
<evidence type="ECO:0008006" key="12">
    <source>
        <dbReference type="Google" id="ProtNLM"/>
    </source>
</evidence>
<evidence type="ECO:0000256" key="8">
    <source>
        <dbReference type="SAM" id="MobiDB-lite"/>
    </source>
</evidence>
<evidence type="ECO:0000256" key="9">
    <source>
        <dbReference type="SAM" id="Phobius"/>
    </source>
</evidence>
<dbReference type="AlphaFoldDB" id="A0A6A6TK07"/>
<dbReference type="GO" id="GO:0050897">
    <property type="term" value="F:cobalt ion binding"/>
    <property type="evidence" value="ECO:0007669"/>
    <property type="project" value="TreeGrafter"/>
</dbReference>
<keyword evidence="11" id="KW-1185">Reference proteome</keyword>
<keyword evidence="3" id="KW-0813">Transport</keyword>
<evidence type="ECO:0000313" key="11">
    <source>
        <dbReference type="Proteomes" id="UP000799324"/>
    </source>
</evidence>
<dbReference type="Pfam" id="PF01544">
    <property type="entry name" value="CorA"/>
    <property type="match status" value="1"/>
</dbReference>
<evidence type="ECO:0000256" key="3">
    <source>
        <dbReference type="ARBA" id="ARBA00022448"/>
    </source>
</evidence>
<feature type="compositionally biased region" description="Basic and acidic residues" evidence="8">
    <location>
        <begin position="1"/>
        <end position="11"/>
    </location>
</feature>
<accession>A0A6A6TK07</accession>
<dbReference type="Proteomes" id="UP000799324">
    <property type="component" value="Unassembled WGS sequence"/>
</dbReference>
<evidence type="ECO:0000256" key="7">
    <source>
        <dbReference type="ARBA" id="ARBA00023136"/>
    </source>
</evidence>
<dbReference type="InterPro" id="IPR045863">
    <property type="entry name" value="CorA_TM1_TM2"/>
</dbReference>
<dbReference type="PANTHER" id="PTHR46494:SF1">
    <property type="entry name" value="CORA FAMILY METAL ION TRANSPORTER (EUROFUNG)"/>
    <property type="match status" value="1"/>
</dbReference>
<evidence type="ECO:0000256" key="6">
    <source>
        <dbReference type="ARBA" id="ARBA00022989"/>
    </source>
</evidence>
<gene>
    <name evidence="10" type="ORF">K491DRAFT_688968</name>
</gene>
<dbReference type="GO" id="GO:0000287">
    <property type="term" value="F:magnesium ion binding"/>
    <property type="evidence" value="ECO:0007669"/>
    <property type="project" value="TreeGrafter"/>
</dbReference>
<dbReference type="InterPro" id="IPR002523">
    <property type="entry name" value="MgTranspt_CorA/ZnTranspt_ZntB"/>
</dbReference>
<evidence type="ECO:0000313" key="10">
    <source>
        <dbReference type="EMBL" id="KAF2659621.1"/>
    </source>
</evidence>
<dbReference type="SUPFAM" id="SSF143865">
    <property type="entry name" value="CorA soluble domain-like"/>
    <property type="match status" value="1"/>
</dbReference>
<feature type="compositionally biased region" description="Basic and acidic residues" evidence="8">
    <location>
        <begin position="25"/>
        <end position="41"/>
    </location>
</feature>
<keyword evidence="5 9" id="KW-0812">Transmembrane</keyword>
<feature type="compositionally biased region" description="Basic residues" evidence="8">
    <location>
        <begin position="240"/>
        <end position="249"/>
    </location>
</feature>
<dbReference type="PANTHER" id="PTHR46494">
    <property type="entry name" value="CORA FAMILY METAL ION TRANSPORTER (EUROFUNG)"/>
    <property type="match status" value="1"/>
</dbReference>
<dbReference type="Gene3D" id="3.30.460.20">
    <property type="entry name" value="CorA soluble domain-like"/>
    <property type="match status" value="1"/>
</dbReference>
<proteinExistence type="inferred from homology"/>
<name>A0A6A6TK07_9PLEO</name>
<dbReference type="GO" id="GO:0015087">
    <property type="term" value="F:cobalt ion transmembrane transporter activity"/>
    <property type="evidence" value="ECO:0007669"/>
    <property type="project" value="TreeGrafter"/>
</dbReference>
<feature type="transmembrane region" description="Helical" evidence="9">
    <location>
        <begin position="559"/>
        <end position="581"/>
    </location>
</feature>
<keyword evidence="6 9" id="KW-1133">Transmembrane helix</keyword>
<protein>
    <recommendedName>
        <fullName evidence="12">Cora-domain-containing protein</fullName>
    </recommendedName>
</protein>
<dbReference type="GO" id="GO:0005886">
    <property type="term" value="C:plasma membrane"/>
    <property type="evidence" value="ECO:0007669"/>
    <property type="project" value="UniProtKB-SubCell"/>
</dbReference>
<feature type="transmembrane region" description="Helical" evidence="9">
    <location>
        <begin position="525"/>
        <end position="547"/>
    </location>
</feature>
<dbReference type="Gene3D" id="1.20.58.340">
    <property type="entry name" value="Magnesium transport protein CorA, transmembrane region"/>
    <property type="match status" value="2"/>
</dbReference>
<feature type="compositionally biased region" description="Basic and acidic residues" evidence="8">
    <location>
        <begin position="268"/>
        <end position="285"/>
    </location>
</feature>
<dbReference type="EMBL" id="MU004305">
    <property type="protein sequence ID" value="KAF2659621.1"/>
    <property type="molecule type" value="Genomic_DNA"/>
</dbReference>
<dbReference type="SUPFAM" id="SSF144083">
    <property type="entry name" value="Magnesium transport protein CorA, transmembrane region"/>
    <property type="match status" value="1"/>
</dbReference>
<comment type="subcellular location">
    <subcellularLocation>
        <location evidence="1">Cell membrane</location>
        <topology evidence="1">Multi-pass membrane protein</topology>
    </subcellularLocation>
</comment>
<dbReference type="GO" id="GO:0015095">
    <property type="term" value="F:magnesium ion transmembrane transporter activity"/>
    <property type="evidence" value="ECO:0007669"/>
    <property type="project" value="TreeGrafter"/>
</dbReference>
<sequence length="649" mass="72808">MEPSRETEPRVQDFAPPQTSPAAPEAHHLRFAGQDELRVDTTVDNGQSRGRDRSASTATATATQVDGNSLLSPSRFSFDSTIRRRPTRTNTVRHYSPTRRKWEEPGAEPGVDTQKETEIHYSLHQHCDITVVDFSDERVEYHHLDNGNLEEFLQQKKEDWVGCRWINVNGLSWDVIRTLGNHKNLHRLAIEDLMNTKGRTKADWYSDQAFLLLTLSKLVRVPDDSDSSGSDSDEEPSKPRMPKKKKKSRSFLGRIKRAFGSKANHLAADPERSWHSGDKHGANGDINSRLREAGAAPPDIRTLQRYRGGPNLDRTIYMEQHSALAKRKLAVSVEQVSMFICADNSVISFFEHSAAEIEAPILTRLNSDDTIIRRSCDSSMIVQAIIDAIIDLAIPVVAAYEDAMGELELDVLRDPDITHSQSLYILTSELSILKNTIQPVVSLINALRDHKAEPVSTPGLSGMPPRKQISSITISALAHTYLGDVEDHCIMITSSLEQMRRAADNLIDLIFNMMGAYQNESMKQLTAVTIFFLPLTFLVGYFGQNFARFNGVQNHSDAFFWWIAIPLMALTVLILLADVIARKFRRVKGQARLRAARKREGAPRDDRKGVAGGVAMAMGLQQEKTEKHKVKKRQTLYSKNMKGQIGGSF</sequence>
<comment type="similarity">
    <text evidence="2">Belongs to the CorA metal ion transporter (MIT) (TC 1.A.35) family.</text>
</comment>
<feature type="region of interest" description="Disordered" evidence="8">
    <location>
        <begin position="265"/>
        <end position="285"/>
    </location>
</feature>
<feature type="region of interest" description="Disordered" evidence="8">
    <location>
        <begin position="222"/>
        <end position="249"/>
    </location>
</feature>
<evidence type="ECO:0000256" key="2">
    <source>
        <dbReference type="ARBA" id="ARBA00009765"/>
    </source>
</evidence>
<evidence type="ECO:0000256" key="5">
    <source>
        <dbReference type="ARBA" id="ARBA00022692"/>
    </source>
</evidence>
<keyword evidence="7 9" id="KW-0472">Membrane</keyword>